<name>A0A5B6VDM1_9ROSI</name>
<dbReference type="EMBL" id="SMMG02000007">
    <property type="protein sequence ID" value="KAA3467229.1"/>
    <property type="molecule type" value="Genomic_DNA"/>
</dbReference>
<organism evidence="1 2">
    <name type="scientific">Gossypium australe</name>
    <dbReference type="NCBI Taxonomy" id="47621"/>
    <lineage>
        <taxon>Eukaryota</taxon>
        <taxon>Viridiplantae</taxon>
        <taxon>Streptophyta</taxon>
        <taxon>Embryophyta</taxon>
        <taxon>Tracheophyta</taxon>
        <taxon>Spermatophyta</taxon>
        <taxon>Magnoliopsida</taxon>
        <taxon>eudicotyledons</taxon>
        <taxon>Gunneridae</taxon>
        <taxon>Pentapetalae</taxon>
        <taxon>rosids</taxon>
        <taxon>malvids</taxon>
        <taxon>Malvales</taxon>
        <taxon>Malvaceae</taxon>
        <taxon>Malvoideae</taxon>
        <taxon>Gossypium</taxon>
    </lineage>
</organism>
<protein>
    <submittedName>
        <fullName evidence="1">Retrovirus-related Pol polyprotein from transposon TNT 1-94</fullName>
    </submittedName>
</protein>
<dbReference type="AlphaFoldDB" id="A0A5B6VDM1"/>
<dbReference type="PANTHER" id="PTHR11439">
    <property type="entry name" value="GAG-POL-RELATED RETROTRANSPOSON"/>
    <property type="match status" value="1"/>
</dbReference>
<evidence type="ECO:0000313" key="1">
    <source>
        <dbReference type="EMBL" id="KAA3467229.1"/>
    </source>
</evidence>
<comment type="caution">
    <text evidence="1">The sequence shown here is derived from an EMBL/GenBank/DDBJ whole genome shotgun (WGS) entry which is preliminary data.</text>
</comment>
<sequence length="139" mass="15794">MSEICFLVLHVNDILLATNDKGLLYDVKQSLSKNFDMNDITNVRKMSLKGKKMQQLPYASIVGSLMHAQVCTRPDIVFDAGMLRRYHSNPSLVHCRVVKKVMRCLKGTKDYMLIYKLTNNLEVVGYSNSNFAGCVDSRK</sequence>
<dbReference type="PANTHER" id="PTHR11439:SF467">
    <property type="entry name" value="INTEGRASE CATALYTIC DOMAIN-CONTAINING PROTEIN"/>
    <property type="match status" value="1"/>
</dbReference>
<dbReference type="OrthoDB" id="1645289at2759"/>
<accession>A0A5B6VDM1</accession>
<reference evidence="2" key="1">
    <citation type="journal article" date="2019" name="Plant Biotechnol. J.">
        <title>Genome sequencing of the Australian wild diploid species Gossypium australe highlights disease resistance and delayed gland morphogenesis.</title>
        <authorList>
            <person name="Cai Y."/>
            <person name="Cai X."/>
            <person name="Wang Q."/>
            <person name="Wang P."/>
            <person name="Zhang Y."/>
            <person name="Cai C."/>
            <person name="Xu Y."/>
            <person name="Wang K."/>
            <person name="Zhou Z."/>
            <person name="Wang C."/>
            <person name="Geng S."/>
            <person name="Li B."/>
            <person name="Dong Q."/>
            <person name="Hou Y."/>
            <person name="Wang H."/>
            <person name="Ai P."/>
            <person name="Liu Z."/>
            <person name="Yi F."/>
            <person name="Sun M."/>
            <person name="An G."/>
            <person name="Cheng J."/>
            <person name="Zhang Y."/>
            <person name="Shi Q."/>
            <person name="Xie Y."/>
            <person name="Shi X."/>
            <person name="Chang Y."/>
            <person name="Huang F."/>
            <person name="Chen Y."/>
            <person name="Hong S."/>
            <person name="Mi L."/>
            <person name="Sun Q."/>
            <person name="Zhang L."/>
            <person name="Zhou B."/>
            <person name="Peng R."/>
            <person name="Zhang X."/>
            <person name="Liu F."/>
        </authorList>
    </citation>
    <scope>NUCLEOTIDE SEQUENCE [LARGE SCALE GENOMIC DNA]</scope>
    <source>
        <strain evidence="2">cv. PA1801</strain>
    </source>
</reference>
<gene>
    <name evidence="1" type="ORF">EPI10_002258</name>
</gene>
<evidence type="ECO:0000313" key="2">
    <source>
        <dbReference type="Proteomes" id="UP000325315"/>
    </source>
</evidence>
<proteinExistence type="predicted"/>
<keyword evidence="2" id="KW-1185">Reference proteome</keyword>
<dbReference type="Proteomes" id="UP000325315">
    <property type="component" value="Unassembled WGS sequence"/>
</dbReference>